<reference evidence="7 8" key="1">
    <citation type="submission" date="2019-09" db="EMBL/GenBank/DDBJ databases">
        <authorList>
            <person name="Brejova B."/>
        </authorList>
    </citation>
    <scope>NUCLEOTIDE SEQUENCE [LARGE SCALE GENOMIC DNA]</scope>
</reference>
<dbReference type="GeneID" id="43581499"/>
<gene>
    <name evidence="7" type="ORF">SAPINGB_P002681</name>
</gene>
<dbReference type="EMBL" id="CABVLU010000002">
    <property type="protein sequence ID" value="VVT50261.1"/>
    <property type="molecule type" value="Genomic_DNA"/>
</dbReference>
<dbReference type="AlphaFoldDB" id="A0A5E8BHC5"/>
<evidence type="ECO:0000256" key="4">
    <source>
        <dbReference type="ARBA" id="ARBA00023136"/>
    </source>
</evidence>
<sequence>MSEKRIIVPPAVVRKLAIYTAAMVIAPVASFFIVQKVFNASAIVSGGFAALVANIVLIGYVVEAYSEDLPPEEPEAEEKKEK</sequence>
<evidence type="ECO:0000256" key="5">
    <source>
        <dbReference type="ARBA" id="ARBA00023329"/>
    </source>
</evidence>
<evidence type="ECO:0008006" key="9">
    <source>
        <dbReference type="Google" id="ProtNLM"/>
    </source>
</evidence>
<keyword evidence="1 6" id="KW-0812">Transmembrane</keyword>
<keyword evidence="5" id="KW-0968">Cytoplasmic vesicle</keyword>
<evidence type="ECO:0000313" key="8">
    <source>
        <dbReference type="Proteomes" id="UP000398389"/>
    </source>
</evidence>
<dbReference type="OrthoDB" id="160405at2759"/>
<keyword evidence="3 6" id="KW-1133">Transmembrane helix</keyword>
<evidence type="ECO:0000256" key="1">
    <source>
        <dbReference type="ARBA" id="ARBA00022692"/>
    </source>
</evidence>
<organism evidence="7 8">
    <name type="scientific">Magnusiomyces paraingens</name>
    <dbReference type="NCBI Taxonomy" id="2606893"/>
    <lineage>
        <taxon>Eukaryota</taxon>
        <taxon>Fungi</taxon>
        <taxon>Dikarya</taxon>
        <taxon>Ascomycota</taxon>
        <taxon>Saccharomycotina</taxon>
        <taxon>Dipodascomycetes</taxon>
        <taxon>Dipodascales</taxon>
        <taxon>Dipodascaceae</taxon>
        <taxon>Magnusiomyces</taxon>
    </lineage>
</organism>
<feature type="transmembrane region" description="Helical" evidence="6">
    <location>
        <begin position="12"/>
        <end position="34"/>
    </location>
</feature>
<feature type="transmembrane region" description="Helical" evidence="6">
    <location>
        <begin position="40"/>
        <end position="62"/>
    </location>
</feature>
<name>A0A5E8BHC5_9ASCO</name>
<proteinExistence type="predicted"/>
<dbReference type="InterPro" id="IPR019013">
    <property type="entry name" value="Vma21"/>
</dbReference>
<evidence type="ECO:0000256" key="3">
    <source>
        <dbReference type="ARBA" id="ARBA00022989"/>
    </source>
</evidence>
<evidence type="ECO:0000256" key="6">
    <source>
        <dbReference type="SAM" id="Phobius"/>
    </source>
</evidence>
<evidence type="ECO:0000256" key="2">
    <source>
        <dbReference type="ARBA" id="ARBA00022824"/>
    </source>
</evidence>
<dbReference type="GO" id="GO:0031410">
    <property type="term" value="C:cytoplasmic vesicle"/>
    <property type="evidence" value="ECO:0007669"/>
    <property type="project" value="UniProtKB-KW"/>
</dbReference>
<accession>A0A5E8BHC5</accession>
<dbReference type="GO" id="GO:0070072">
    <property type="term" value="P:vacuolar proton-transporting V-type ATPase complex assembly"/>
    <property type="evidence" value="ECO:0007669"/>
    <property type="project" value="InterPro"/>
</dbReference>
<keyword evidence="4 6" id="KW-0472">Membrane</keyword>
<keyword evidence="8" id="KW-1185">Reference proteome</keyword>
<evidence type="ECO:0000313" key="7">
    <source>
        <dbReference type="EMBL" id="VVT50261.1"/>
    </source>
</evidence>
<dbReference type="Pfam" id="PF09446">
    <property type="entry name" value="VMA21"/>
    <property type="match status" value="1"/>
</dbReference>
<dbReference type="RefSeq" id="XP_031853290.1">
    <property type="nucleotide sequence ID" value="XM_031997399.1"/>
</dbReference>
<dbReference type="Proteomes" id="UP000398389">
    <property type="component" value="Unassembled WGS sequence"/>
</dbReference>
<protein>
    <recommendedName>
        <fullName evidence="9">Vacuolar ATPase assembly integral membrane protein VMA21</fullName>
    </recommendedName>
</protein>
<keyword evidence="2" id="KW-0256">Endoplasmic reticulum</keyword>